<dbReference type="AlphaFoldDB" id="A0A1B0B6F9"/>
<proteinExistence type="predicted"/>
<reference evidence="2" key="1">
    <citation type="submission" date="2015-01" db="EMBL/GenBank/DDBJ databases">
        <authorList>
            <person name="Aksoy S."/>
            <person name="Warren W."/>
            <person name="Wilson R.K."/>
        </authorList>
    </citation>
    <scope>NUCLEOTIDE SEQUENCE [LARGE SCALE GENOMIC DNA]</scope>
    <source>
        <strain evidence="2">IAEA</strain>
    </source>
</reference>
<name>A0A1B0B6F9_9MUSC</name>
<sequence>MKQVHEEREITITKLNFKLSFNNDFELQMRLTAFRVDIRIIAITNYKKALNKNFKIKLVTNFSTTPETGIKTS</sequence>
<evidence type="ECO:0000313" key="1">
    <source>
        <dbReference type="EnsemblMetazoa" id="GPPI020426-PA"/>
    </source>
</evidence>
<keyword evidence="2" id="KW-1185">Reference proteome</keyword>
<evidence type="ECO:0000313" key="2">
    <source>
        <dbReference type="Proteomes" id="UP000092460"/>
    </source>
</evidence>
<dbReference type="Proteomes" id="UP000092460">
    <property type="component" value="Unassembled WGS sequence"/>
</dbReference>
<dbReference type="VEuPathDB" id="VectorBase:GPPI020426"/>
<protein>
    <submittedName>
        <fullName evidence="1">Uncharacterized protein</fullName>
    </submittedName>
</protein>
<dbReference type="EnsemblMetazoa" id="GPPI020426-RA">
    <property type="protein sequence ID" value="GPPI020426-PA"/>
    <property type="gene ID" value="GPPI020426"/>
</dbReference>
<dbReference type="EMBL" id="JXJN01009090">
    <property type="status" value="NOT_ANNOTATED_CDS"/>
    <property type="molecule type" value="Genomic_DNA"/>
</dbReference>
<reference evidence="1" key="2">
    <citation type="submission" date="2020-05" db="UniProtKB">
        <authorList>
            <consortium name="EnsemblMetazoa"/>
        </authorList>
    </citation>
    <scope>IDENTIFICATION</scope>
    <source>
        <strain evidence="1">IAEA</strain>
    </source>
</reference>
<organism evidence="1 2">
    <name type="scientific">Glossina palpalis gambiensis</name>
    <dbReference type="NCBI Taxonomy" id="67801"/>
    <lineage>
        <taxon>Eukaryota</taxon>
        <taxon>Metazoa</taxon>
        <taxon>Ecdysozoa</taxon>
        <taxon>Arthropoda</taxon>
        <taxon>Hexapoda</taxon>
        <taxon>Insecta</taxon>
        <taxon>Pterygota</taxon>
        <taxon>Neoptera</taxon>
        <taxon>Endopterygota</taxon>
        <taxon>Diptera</taxon>
        <taxon>Brachycera</taxon>
        <taxon>Muscomorpha</taxon>
        <taxon>Hippoboscoidea</taxon>
        <taxon>Glossinidae</taxon>
        <taxon>Glossina</taxon>
    </lineage>
</organism>
<accession>A0A1B0B6F9</accession>